<dbReference type="RefSeq" id="XP_045100326.1">
    <property type="nucleotide sequence ID" value="XM_045243518.1"/>
</dbReference>
<evidence type="ECO:0000256" key="1">
    <source>
        <dbReference type="SAM" id="SignalP"/>
    </source>
</evidence>
<dbReference type="WormBase" id="CBG26137">
    <property type="protein sequence ID" value="CBP41946"/>
    <property type="gene ID" value="WBGene00087551"/>
</dbReference>
<keyword evidence="3" id="KW-1185">Reference proteome</keyword>
<evidence type="ECO:0000313" key="4">
    <source>
        <dbReference type="WormBase" id="CBG26137"/>
    </source>
</evidence>
<dbReference type="FunCoup" id="B6ILI8">
    <property type="interactions" value="1393"/>
</dbReference>
<dbReference type="Proteomes" id="UP000008549">
    <property type="component" value="Unassembled WGS sequence"/>
</dbReference>
<feature type="chain" id="PRO_5002844228" evidence="1">
    <location>
        <begin position="38"/>
        <end position="113"/>
    </location>
</feature>
<dbReference type="eggNOG" id="ENOG502TIN5">
    <property type="taxonomic scope" value="Eukaryota"/>
</dbReference>
<proteinExistence type="predicted"/>
<gene>
    <name evidence="2 4" type="ORF">CBG26137</name>
    <name evidence="2" type="ORF">CBG_26137</name>
</gene>
<dbReference type="CTD" id="68917618"/>
<reference evidence="2 3" key="2">
    <citation type="journal article" date="2011" name="PLoS Genet.">
        <title>Caenorhabditis briggsae recombinant inbred line genotypes reveal inter-strain incompatibility and the evolution of recombination.</title>
        <authorList>
            <person name="Ross J.A."/>
            <person name="Koboldt D.C."/>
            <person name="Staisch J.E."/>
            <person name="Chamberlin H.M."/>
            <person name="Gupta B.P."/>
            <person name="Miller R.D."/>
            <person name="Baird S.E."/>
            <person name="Haag E.S."/>
        </authorList>
    </citation>
    <scope>NUCLEOTIDE SEQUENCE [LARGE SCALE GENOMIC DNA]</scope>
    <source>
        <strain evidence="2 3">AF16</strain>
    </source>
</reference>
<dbReference type="AlphaFoldDB" id="B6ILI8"/>
<accession>B6ILI8</accession>
<evidence type="ECO:0000313" key="3">
    <source>
        <dbReference type="Proteomes" id="UP000008549"/>
    </source>
</evidence>
<reference evidence="2 3" key="1">
    <citation type="journal article" date="2003" name="PLoS Biol.">
        <title>The genome sequence of Caenorhabditis briggsae: a platform for comparative genomics.</title>
        <authorList>
            <person name="Stein L.D."/>
            <person name="Bao Z."/>
            <person name="Blasiar D."/>
            <person name="Blumenthal T."/>
            <person name="Brent M.R."/>
            <person name="Chen N."/>
            <person name="Chinwalla A."/>
            <person name="Clarke L."/>
            <person name="Clee C."/>
            <person name="Coghlan A."/>
            <person name="Coulson A."/>
            <person name="D'Eustachio P."/>
            <person name="Fitch D.H."/>
            <person name="Fulton L.A."/>
            <person name="Fulton R.E."/>
            <person name="Griffiths-Jones S."/>
            <person name="Harris T.W."/>
            <person name="Hillier L.W."/>
            <person name="Kamath R."/>
            <person name="Kuwabara P.E."/>
            <person name="Mardis E.R."/>
            <person name="Marra M.A."/>
            <person name="Miner T.L."/>
            <person name="Minx P."/>
            <person name="Mullikin J.C."/>
            <person name="Plumb R.W."/>
            <person name="Rogers J."/>
            <person name="Schein J.E."/>
            <person name="Sohrmann M."/>
            <person name="Spieth J."/>
            <person name="Stajich J.E."/>
            <person name="Wei C."/>
            <person name="Willey D."/>
            <person name="Wilson R.K."/>
            <person name="Durbin R."/>
            <person name="Waterston R.H."/>
        </authorList>
    </citation>
    <scope>NUCLEOTIDE SEQUENCE [LARGE SCALE GENOMIC DNA]</scope>
    <source>
        <strain evidence="2 3">AF16</strain>
    </source>
</reference>
<organism evidence="2 3">
    <name type="scientific">Caenorhabditis briggsae</name>
    <dbReference type="NCBI Taxonomy" id="6238"/>
    <lineage>
        <taxon>Eukaryota</taxon>
        <taxon>Metazoa</taxon>
        <taxon>Ecdysozoa</taxon>
        <taxon>Nematoda</taxon>
        <taxon>Chromadorea</taxon>
        <taxon>Rhabditida</taxon>
        <taxon>Rhabditina</taxon>
        <taxon>Rhabditomorpha</taxon>
        <taxon>Rhabditoidea</taxon>
        <taxon>Rhabditidae</taxon>
        <taxon>Peloderinae</taxon>
        <taxon>Caenorhabditis</taxon>
    </lineage>
</organism>
<dbReference type="KEGG" id="cbr:CBG_26137"/>
<dbReference type="OMA" id="CILRDPF"/>
<dbReference type="InParanoid" id="B6ILI8"/>
<dbReference type="HOGENOM" id="CLU_2361647_0_0_1"/>
<dbReference type="EMBL" id="HE601522">
    <property type="protein sequence ID" value="CAS00768.1"/>
    <property type="molecule type" value="Genomic_DNA"/>
</dbReference>
<name>B6ILI8_CAEBR</name>
<feature type="signal peptide" evidence="1">
    <location>
        <begin position="1"/>
        <end position="37"/>
    </location>
</feature>
<protein>
    <submittedName>
        <fullName evidence="2">Protein CBG26137</fullName>
    </submittedName>
</protein>
<dbReference type="GeneID" id="68917618"/>
<evidence type="ECO:0000313" key="2">
    <source>
        <dbReference type="EMBL" id="CAS00768.1"/>
    </source>
</evidence>
<keyword evidence="1" id="KW-0732">Signal</keyword>
<sequence>MGRTQNGRGFLVKNSSKCSVLIVVLMIMGLFLSQSDAIPRPGPVIGVNTACTSESIQAFCKPGNLYCVRSACSQCILRDPFNPFASFCARLTECVCSISNNPLCEQKVEETCY</sequence>